<feature type="domain" description="RNA 3'-terminal phosphate cyclase insert" evidence="6">
    <location>
        <begin position="183"/>
        <end position="282"/>
    </location>
</feature>
<dbReference type="SUPFAM" id="SSF55205">
    <property type="entry name" value="EPT/RTPC-like"/>
    <property type="match status" value="1"/>
</dbReference>
<dbReference type="InterPro" id="IPR023797">
    <property type="entry name" value="RNA3'_phos_cyclase_dom"/>
</dbReference>
<dbReference type="InterPro" id="IPR016443">
    <property type="entry name" value="RNA3'_term_phos_cyc_type_2"/>
</dbReference>
<evidence type="ECO:0000259" key="5">
    <source>
        <dbReference type="Pfam" id="PF01137"/>
    </source>
</evidence>
<evidence type="ECO:0000256" key="3">
    <source>
        <dbReference type="ARBA" id="ARBA00022517"/>
    </source>
</evidence>
<dbReference type="Pfam" id="PF05189">
    <property type="entry name" value="RTC_insert"/>
    <property type="match status" value="1"/>
</dbReference>
<dbReference type="PANTHER" id="PTHR11096">
    <property type="entry name" value="RNA 3' TERMINAL PHOSPHATE CYCLASE"/>
    <property type="match status" value="1"/>
</dbReference>
<dbReference type="GO" id="GO:0000479">
    <property type="term" value="P:endonucleolytic cleavage of tricistronic rRNA transcript (SSU-rRNA, 5.8S rRNA, LSU-rRNA)"/>
    <property type="evidence" value="ECO:0007669"/>
    <property type="project" value="TreeGrafter"/>
</dbReference>
<keyword evidence="8" id="KW-1185">Reference proteome</keyword>
<dbReference type="PANTHER" id="PTHR11096:SF1">
    <property type="entry name" value="RNA 3'-TERMINAL PHOSPHATE CYCLASE-LIKE PROTEIN"/>
    <property type="match status" value="1"/>
</dbReference>
<keyword evidence="4" id="KW-0539">Nucleus</keyword>
<dbReference type="InterPro" id="IPR020719">
    <property type="entry name" value="RNA3'_term_phos_cycl-like_CS"/>
</dbReference>
<dbReference type="InterPro" id="IPR013791">
    <property type="entry name" value="RNA3'-term_phos_cycl_insert"/>
</dbReference>
<comment type="similarity">
    <text evidence="2">Belongs to the RNA 3'-terminal cyclase family. Type 2 subfamily.</text>
</comment>
<dbReference type="InterPro" id="IPR036553">
    <property type="entry name" value="RPTC_insert"/>
</dbReference>
<dbReference type="Gene3D" id="3.30.360.20">
    <property type="entry name" value="RNA 3'-terminal phosphate cyclase, insert domain"/>
    <property type="match status" value="1"/>
</dbReference>
<feature type="domain" description="RNA 3'-terminal phosphate cyclase" evidence="5">
    <location>
        <begin position="8"/>
        <end position="334"/>
    </location>
</feature>
<comment type="subcellular location">
    <subcellularLocation>
        <location evidence="1">Nucleus</location>
        <location evidence="1">Nucleolus</location>
    </subcellularLocation>
</comment>
<dbReference type="STRING" id="1555241.A0A4P9XG20"/>
<dbReference type="GO" id="GO:0005730">
    <property type="term" value="C:nucleolus"/>
    <property type="evidence" value="ECO:0007669"/>
    <property type="project" value="UniProtKB-SubCell"/>
</dbReference>
<reference evidence="8" key="1">
    <citation type="journal article" date="2018" name="Nat. Microbiol.">
        <title>Leveraging single-cell genomics to expand the fungal tree of life.</title>
        <authorList>
            <person name="Ahrendt S.R."/>
            <person name="Quandt C.A."/>
            <person name="Ciobanu D."/>
            <person name="Clum A."/>
            <person name="Salamov A."/>
            <person name="Andreopoulos B."/>
            <person name="Cheng J.F."/>
            <person name="Woyke T."/>
            <person name="Pelin A."/>
            <person name="Henrissat B."/>
            <person name="Reynolds N.K."/>
            <person name="Benny G.L."/>
            <person name="Smith M.E."/>
            <person name="James T.Y."/>
            <person name="Grigoriev I.V."/>
        </authorList>
    </citation>
    <scope>NUCLEOTIDE SEQUENCE [LARGE SCALE GENOMIC DNA]</scope>
    <source>
        <strain evidence="8">ATCC 52028</strain>
    </source>
</reference>
<dbReference type="InterPro" id="IPR013792">
    <property type="entry name" value="RNA3'P_cycl/enolpyr_Trfase_a/b"/>
</dbReference>
<dbReference type="OrthoDB" id="1911237at2759"/>
<dbReference type="Proteomes" id="UP000274922">
    <property type="component" value="Unassembled WGS sequence"/>
</dbReference>
<dbReference type="EMBL" id="ML014113">
    <property type="protein sequence ID" value="RKP04120.1"/>
    <property type="molecule type" value="Genomic_DNA"/>
</dbReference>
<protein>
    <recommendedName>
        <fullName evidence="9">18S rRNA biogenesis protein</fullName>
    </recommendedName>
</protein>
<dbReference type="GO" id="GO:0004521">
    <property type="term" value="F:RNA endonuclease activity"/>
    <property type="evidence" value="ECO:0007669"/>
    <property type="project" value="TreeGrafter"/>
</dbReference>
<dbReference type="InterPro" id="IPR037136">
    <property type="entry name" value="RNA3'_phos_cyclase_dom_sf"/>
</dbReference>
<evidence type="ECO:0000259" key="6">
    <source>
        <dbReference type="Pfam" id="PF05189"/>
    </source>
</evidence>
<name>A0A4P9XG20_9FUNG</name>
<dbReference type="Pfam" id="PF01137">
    <property type="entry name" value="RTC"/>
    <property type="match status" value="1"/>
</dbReference>
<dbReference type="CDD" id="cd00875">
    <property type="entry name" value="RNA_Cyclase_Class_I"/>
    <property type="match status" value="1"/>
</dbReference>
<evidence type="ECO:0000313" key="7">
    <source>
        <dbReference type="EMBL" id="RKP04120.1"/>
    </source>
</evidence>
<evidence type="ECO:0000256" key="1">
    <source>
        <dbReference type="ARBA" id="ARBA00004604"/>
    </source>
</evidence>
<organism evidence="7 8">
    <name type="scientific">Caulochytrium protostelioides</name>
    <dbReference type="NCBI Taxonomy" id="1555241"/>
    <lineage>
        <taxon>Eukaryota</taxon>
        <taxon>Fungi</taxon>
        <taxon>Fungi incertae sedis</taxon>
        <taxon>Chytridiomycota</taxon>
        <taxon>Chytridiomycota incertae sedis</taxon>
        <taxon>Chytridiomycetes</taxon>
        <taxon>Caulochytriales</taxon>
        <taxon>Caulochytriaceae</taxon>
        <taxon>Caulochytrium</taxon>
    </lineage>
</organism>
<dbReference type="Gene3D" id="3.65.10.20">
    <property type="entry name" value="RNA 3'-terminal phosphate cyclase domain"/>
    <property type="match status" value="1"/>
</dbReference>
<evidence type="ECO:0000256" key="2">
    <source>
        <dbReference type="ARBA" id="ARBA00007089"/>
    </source>
</evidence>
<dbReference type="NCBIfam" id="TIGR03400">
    <property type="entry name" value="18S_RNA_Rcl1p"/>
    <property type="match status" value="1"/>
</dbReference>
<proteinExistence type="inferred from homology"/>
<gene>
    <name evidence="7" type="ORF">CXG81DRAFT_8650</name>
</gene>
<keyword evidence="3" id="KW-0690">Ribosome biogenesis</keyword>
<dbReference type="AlphaFoldDB" id="A0A4P9XG20"/>
<dbReference type="PROSITE" id="PS01287">
    <property type="entry name" value="RTC"/>
    <property type="match status" value="1"/>
</dbReference>
<accession>A0A4P9XG20</accession>
<dbReference type="InterPro" id="IPR000228">
    <property type="entry name" value="RNA3'_term_phos_cyc"/>
</dbReference>
<evidence type="ECO:0000256" key="4">
    <source>
        <dbReference type="ARBA" id="ARBA00023242"/>
    </source>
</evidence>
<evidence type="ECO:0000313" key="8">
    <source>
        <dbReference type="Proteomes" id="UP000274922"/>
    </source>
</evidence>
<evidence type="ECO:0008006" key="9">
    <source>
        <dbReference type="Google" id="ProtNLM"/>
    </source>
</evidence>
<sequence length="361" mass="39673">MPGTLPLRFTGHRFFRQRLVLATLSGRAIIIEGMHVEDIQEPGLRDYEVSFLRLLERCTHGSEVQVDHTGTRVSYRPGLLVGGFIEHACPTSRAIGYFLEFLIALAPFGKKPMHVKLTGITNDNVDPTVDTLRAVILPQMQWFGVEDDLELKILKRGAAPLGGGEVRFVCPILKKVSTLQMAEVGKIKKIRGIAYAARISPHMANRVADAARGLLTRFLPDVYVYTDVYKGADAGLSPGYGLTLICETQTGALISAECAYQPRSYIKDLGVRAARLLLREIQMGGAVATSSQWLVLLMMALGPEDVSTIRLGMLSNFTMQFLRDLRTFMNVTFKFTNTGKNGGVQASCFGTGFANISRRAA</sequence>